<dbReference type="AlphaFoldDB" id="A0A165H2T1"/>
<name>A0A165H2T1_9APHY</name>
<organism evidence="1 2">
    <name type="scientific">Laetiporus sulphureus 93-53</name>
    <dbReference type="NCBI Taxonomy" id="1314785"/>
    <lineage>
        <taxon>Eukaryota</taxon>
        <taxon>Fungi</taxon>
        <taxon>Dikarya</taxon>
        <taxon>Basidiomycota</taxon>
        <taxon>Agaricomycotina</taxon>
        <taxon>Agaricomycetes</taxon>
        <taxon>Polyporales</taxon>
        <taxon>Laetiporus</taxon>
    </lineage>
</organism>
<sequence length="165" mass="18915">MGRSDSTPSTPLVINEHNRIRVPQTMQFLENSGSNYSVDFNVRGSPGVRMRDVLDDRARLDDSETRVFENTGLRRFNLVIAWPGYIQNGHYVQVQDKNGFITKKKLAKLISSQFSTWMTSAAPCTKRKWAVGKRGVDFNNIWLVRLAPGHRNVWIAEVELQLHDE</sequence>
<dbReference type="GeneID" id="63820776"/>
<dbReference type="OrthoDB" id="2662268at2759"/>
<reference evidence="1 2" key="1">
    <citation type="journal article" date="2016" name="Mol. Biol. Evol.">
        <title>Comparative Genomics of Early-Diverging Mushroom-Forming Fungi Provides Insights into the Origins of Lignocellulose Decay Capabilities.</title>
        <authorList>
            <person name="Nagy L.G."/>
            <person name="Riley R."/>
            <person name="Tritt A."/>
            <person name="Adam C."/>
            <person name="Daum C."/>
            <person name="Floudas D."/>
            <person name="Sun H."/>
            <person name="Yadav J.S."/>
            <person name="Pangilinan J."/>
            <person name="Larsson K.H."/>
            <person name="Matsuura K."/>
            <person name="Barry K."/>
            <person name="Labutti K."/>
            <person name="Kuo R."/>
            <person name="Ohm R.A."/>
            <person name="Bhattacharya S.S."/>
            <person name="Shirouzu T."/>
            <person name="Yoshinaga Y."/>
            <person name="Martin F.M."/>
            <person name="Grigoriev I.V."/>
            <person name="Hibbett D.S."/>
        </authorList>
    </citation>
    <scope>NUCLEOTIDE SEQUENCE [LARGE SCALE GENOMIC DNA]</scope>
    <source>
        <strain evidence="1 2">93-53</strain>
    </source>
</reference>
<dbReference type="RefSeq" id="XP_040768905.1">
    <property type="nucleotide sequence ID" value="XM_040903746.1"/>
</dbReference>
<evidence type="ECO:0000313" key="1">
    <source>
        <dbReference type="EMBL" id="KZT11165.1"/>
    </source>
</evidence>
<dbReference type="Proteomes" id="UP000076871">
    <property type="component" value="Unassembled WGS sequence"/>
</dbReference>
<dbReference type="InParanoid" id="A0A165H2T1"/>
<dbReference type="EMBL" id="KV427607">
    <property type="protein sequence ID" value="KZT11165.1"/>
    <property type="molecule type" value="Genomic_DNA"/>
</dbReference>
<keyword evidence="2" id="KW-1185">Reference proteome</keyword>
<proteinExistence type="predicted"/>
<accession>A0A165H2T1</accession>
<protein>
    <submittedName>
        <fullName evidence="1">Uncharacterized protein</fullName>
    </submittedName>
</protein>
<gene>
    <name evidence="1" type="ORF">LAESUDRAFT_642756</name>
</gene>
<evidence type="ECO:0000313" key="2">
    <source>
        <dbReference type="Proteomes" id="UP000076871"/>
    </source>
</evidence>